<dbReference type="AlphaFoldDB" id="A5DF88"/>
<dbReference type="GeneID" id="5127715"/>
<gene>
    <name evidence="4" type="ORF">PGUG_01939</name>
</gene>
<keyword evidence="5" id="KW-1185">Reference proteome</keyword>
<dbReference type="STRING" id="294746.A5DF88"/>
<dbReference type="GO" id="GO:0006606">
    <property type="term" value="P:protein import into nucleus"/>
    <property type="evidence" value="ECO:0007669"/>
    <property type="project" value="TreeGrafter"/>
</dbReference>
<dbReference type="OrthoDB" id="288703at2759"/>
<feature type="domain" description="SYO1-like TPR repeats" evidence="3">
    <location>
        <begin position="427"/>
        <end position="648"/>
    </location>
</feature>
<feature type="compositionally biased region" description="Basic and acidic residues" evidence="2">
    <location>
        <begin position="60"/>
        <end position="71"/>
    </location>
</feature>
<protein>
    <recommendedName>
        <fullName evidence="3">SYO1-like TPR repeats domain-containing protein</fullName>
    </recommendedName>
</protein>
<reference evidence="4 5" key="1">
    <citation type="journal article" date="2009" name="Nature">
        <title>Evolution of pathogenicity and sexual reproduction in eight Candida genomes.</title>
        <authorList>
            <person name="Butler G."/>
            <person name="Rasmussen M.D."/>
            <person name="Lin M.F."/>
            <person name="Santos M.A."/>
            <person name="Sakthikumar S."/>
            <person name="Munro C.A."/>
            <person name="Rheinbay E."/>
            <person name="Grabherr M."/>
            <person name="Forche A."/>
            <person name="Reedy J.L."/>
            <person name="Agrafioti I."/>
            <person name="Arnaud M.B."/>
            <person name="Bates S."/>
            <person name="Brown A.J."/>
            <person name="Brunke S."/>
            <person name="Costanzo M.C."/>
            <person name="Fitzpatrick D.A."/>
            <person name="de Groot P.W."/>
            <person name="Harris D."/>
            <person name="Hoyer L.L."/>
            <person name="Hube B."/>
            <person name="Klis F.M."/>
            <person name="Kodira C."/>
            <person name="Lennard N."/>
            <person name="Logue M.E."/>
            <person name="Martin R."/>
            <person name="Neiman A.M."/>
            <person name="Nikolaou E."/>
            <person name="Quail M.A."/>
            <person name="Quinn J."/>
            <person name="Santos M.C."/>
            <person name="Schmitzberger F.F."/>
            <person name="Sherlock G."/>
            <person name="Shah P."/>
            <person name="Silverstein K.A."/>
            <person name="Skrzypek M.S."/>
            <person name="Soll D."/>
            <person name="Staggs R."/>
            <person name="Stansfield I."/>
            <person name="Stumpf M.P."/>
            <person name="Sudbery P.E."/>
            <person name="Srikantha T."/>
            <person name="Zeng Q."/>
            <person name="Berman J."/>
            <person name="Berriman M."/>
            <person name="Heitman J."/>
            <person name="Gow N.A."/>
            <person name="Lorenz M.C."/>
            <person name="Birren B.W."/>
            <person name="Kellis M."/>
            <person name="Cuomo C.A."/>
        </authorList>
    </citation>
    <scope>NUCLEOTIDE SEQUENCE [LARGE SCALE GENOMIC DNA]</scope>
    <source>
        <strain evidence="5">ATCC 6260 / CBS 566 / DSM 6381 / JCM 1539 / NBRC 10279 / NRRL Y-324</strain>
    </source>
</reference>
<dbReference type="InterPro" id="IPR016024">
    <property type="entry name" value="ARM-type_fold"/>
</dbReference>
<evidence type="ECO:0000259" key="3">
    <source>
        <dbReference type="Pfam" id="PF25567"/>
    </source>
</evidence>
<dbReference type="eggNOG" id="ENOG502QWR9">
    <property type="taxonomic scope" value="Eukaryota"/>
</dbReference>
<dbReference type="PANTHER" id="PTHR13347">
    <property type="entry name" value="HEAT REPEAT-CONTAINING PROTEIN 3"/>
    <property type="match status" value="1"/>
</dbReference>
<evidence type="ECO:0000256" key="2">
    <source>
        <dbReference type="SAM" id="MobiDB-lite"/>
    </source>
</evidence>
<dbReference type="KEGG" id="pgu:PGUG_01939"/>
<dbReference type="FunCoup" id="A5DF88">
    <property type="interactions" value="253"/>
</dbReference>
<dbReference type="InterPro" id="IPR057990">
    <property type="entry name" value="TPR_SYO1"/>
</dbReference>
<dbReference type="GO" id="GO:0051082">
    <property type="term" value="F:unfolded protein binding"/>
    <property type="evidence" value="ECO:0007669"/>
    <property type="project" value="TreeGrafter"/>
</dbReference>
<name>A5DF88_PICGU</name>
<proteinExistence type="inferred from homology"/>
<dbReference type="InterPro" id="IPR052616">
    <property type="entry name" value="SYO1-like"/>
</dbReference>
<dbReference type="GO" id="GO:0042273">
    <property type="term" value="P:ribosomal large subunit biogenesis"/>
    <property type="evidence" value="ECO:0007669"/>
    <property type="project" value="TreeGrafter"/>
</dbReference>
<accession>A5DF88</accession>
<dbReference type="VEuPathDB" id="FungiDB:PGUG_01939"/>
<dbReference type="InParanoid" id="A5DF88"/>
<dbReference type="Proteomes" id="UP000001997">
    <property type="component" value="Unassembled WGS sequence"/>
</dbReference>
<sequence length="651" mass="72865">MILFHEPYISRRALYISYPLSSPLCAHREKLLRQFTTMGKLKKSKRNQNRTNPLARGRKSSNETKSEESARRRALPLIEKLTSTSANDRAMALAAITVLCEDENTRKVLLKERIITIIMEQCLTDSDDEIVVEAFGVLRNIAVEEGYDVIQHIWRQNIWTAIEGALVKIQKSFEYLGSGKTSTIGNKKADEKARLQLLYDYTENVIMLVVVIASGSSKLFESVFAKIDPILSLVISIINWNTPVVQTSLKLHHALLDFVYEFASESQEFIGKLANFDLEIQNEKSSILTQIYANAIKFHIIEDGISIQDIDNILNRMFSTLVTINLDEVKSNLTVTDNAQHPIQKKPETMQDIDQPLGGESVETWQAKCNVQAMEIAIDVTTSIWELLATGPFNASDIMPTVFQVVYPSLMELLKFESSSNLGFAERLLQCLNNLCWLMLMVDPIPTSWHQCCLQMWDACSIFGTTNDIAIKTHCLNACWAICKAIGPEITSKINPAAINGTVETSRSALYQLQAGTGDPDLLTEWLVTAAGFLASAVVPAAHDSDYVPAVKEVGSLLVDCISWSVNGGSGGVMVECLNSLYDIFGDADYVYDEPVFVQEQYLLVLQELEPKVKDASKRIDKHLHAETRARAEEACNNLTRFLQYKVSEKQ</sequence>
<dbReference type="RefSeq" id="XP_001486268.2">
    <property type="nucleotide sequence ID" value="XM_001486218.1"/>
</dbReference>
<dbReference type="InterPro" id="IPR011989">
    <property type="entry name" value="ARM-like"/>
</dbReference>
<dbReference type="CDD" id="cd13394">
    <property type="entry name" value="Syo1_like"/>
    <property type="match status" value="1"/>
</dbReference>
<dbReference type="Gene3D" id="1.25.10.10">
    <property type="entry name" value="Leucine-rich Repeat Variant"/>
    <property type="match status" value="1"/>
</dbReference>
<dbReference type="EMBL" id="CH408156">
    <property type="protein sequence ID" value="EDK37841.2"/>
    <property type="molecule type" value="Genomic_DNA"/>
</dbReference>
<dbReference type="SUPFAM" id="SSF48371">
    <property type="entry name" value="ARM repeat"/>
    <property type="match status" value="1"/>
</dbReference>
<dbReference type="PANTHER" id="PTHR13347:SF1">
    <property type="entry name" value="HEAT REPEAT-CONTAINING PROTEIN 3"/>
    <property type="match status" value="1"/>
</dbReference>
<dbReference type="OMA" id="ADMDMVT"/>
<organism evidence="4 5">
    <name type="scientific">Meyerozyma guilliermondii (strain ATCC 6260 / CBS 566 / DSM 6381 / JCM 1539 / NBRC 10279 / NRRL Y-324)</name>
    <name type="common">Yeast</name>
    <name type="synonym">Candida guilliermondii</name>
    <dbReference type="NCBI Taxonomy" id="294746"/>
    <lineage>
        <taxon>Eukaryota</taxon>
        <taxon>Fungi</taxon>
        <taxon>Dikarya</taxon>
        <taxon>Ascomycota</taxon>
        <taxon>Saccharomycotina</taxon>
        <taxon>Pichiomycetes</taxon>
        <taxon>Debaryomycetaceae</taxon>
        <taxon>Meyerozyma</taxon>
    </lineage>
</organism>
<feature type="region of interest" description="Disordered" evidence="2">
    <location>
        <begin position="37"/>
        <end position="71"/>
    </location>
</feature>
<dbReference type="HOGENOM" id="CLU_446315_0_0_1"/>
<comment type="similarity">
    <text evidence="1">Belongs to the nuclear import and ribosome assembly adapter family.</text>
</comment>
<evidence type="ECO:0000256" key="1">
    <source>
        <dbReference type="ARBA" id="ARBA00049983"/>
    </source>
</evidence>
<evidence type="ECO:0000313" key="4">
    <source>
        <dbReference type="EMBL" id="EDK37841.2"/>
    </source>
</evidence>
<dbReference type="Pfam" id="PF25567">
    <property type="entry name" value="TPR_SYO1"/>
    <property type="match status" value="1"/>
</dbReference>
<evidence type="ECO:0000313" key="5">
    <source>
        <dbReference type="Proteomes" id="UP000001997"/>
    </source>
</evidence>